<feature type="active site" description="Proton acceptor" evidence="4">
    <location>
        <position position="318"/>
    </location>
</feature>
<name>A0A363UJI1_9GAMM</name>
<evidence type="ECO:0000256" key="1">
    <source>
        <dbReference type="ARBA" id="ARBA00022801"/>
    </source>
</evidence>
<protein>
    <submittedName>
        <fullName evidence="6">DUF3336 domain-containing protein</fullName>
    </submittedName>
</protein>
<dbReference type="InterPro" id="IPR050301">
    <property type="entry name" value="NTE"/>
</dbReference>
<dbReference type="EMBL" id="QEQK01000010">
    <property type="protein sequence ID" value="PWN55585.1"/>
    <property type="molecule type" value="Genomic_DNA"/>
</dbReference>
<evidence type="ECO:0000256" key="2">
    <source>
        <dbReference type="ARBA" id="ARBA00022963"/>
    </source>
</evidence>
<comment type="caution">
    <text evidence="6">The sequence shown here is derived from an EMBL/GenBank/DDBJ whole genome shotgun (WGS) entry which is preliminary data.</text>
</comment>
<dbReference type="InterPro" id="IPR016035">
    <property type="entry name" value="Acyl_Trfase/lysoPLipase"/>
</dbReference>
<dbReference type="InterPro" id="IPR002641">
    <property type="entry name" value="PNPLA_dom"/>
</dbReference>
<dbReference type="InterPro" id="IPR021771">
    <property type="entry name" value="Triacylglycerol_lipase_N"/>
</dbReference>
<dbReference type="PANTHER" id="PTHR14226">
    <property type="entry name" value="NEUROPATHY TARGET ESTERASE/SWISS CHEESE D.MELANOGASTER"/>
    <property type="match status" value="1"/>
</dbReference>
<dbReference type="SUPFAM" id="SSF52151">
    <property type="entry name" value="FabD/lysophospholipase-like"/>
    <property type="match status" value="1"/>
</dbReference>
<dbReference type="Pfam" id="PF11815">
    <property type="entry name" value="DUF3336"/>
    <property type="match status" value="1"/>
</dbReference>
<evidence type="ECO:0000313" key="6">
    <source>
        <dbReference type="EMBL" id="PWN55585.1"/>
    </source>
</evidence>
<reference evidence="6 7" key="1">
    <citation type="submission" date="2018-05" db="EMBL/GenBank/DDBJ databases">
        <title>Abyssibacter profundi OUC007T gen. nov., sp. nov, a marine bacterium isolated from seawater of the Mariana Trench.</title>
        <authorList>
            <person name="Zhou S."/>
        </authorList>
    </citation>
    <scope>NUCLEOTIDE SEQUENCE [LARGE SCALE GENOMIC DNA]</scope>
    <source>
        <strain evidence="6 7">OUC007</strain>
    </source>
</reference>
<keyword evidence="1 4" id="KW-0378">Hydrolase</keyword>
<feature type="active site" description="Nucleophile" evidence="4">
    <location>
        <position position="178"/>
    </location>
</feature>
<dbReference type="RefSeq" id="WP_109720824.1">
    <property type="nucleotide sequence ID" value="NZ_QEQK01000010.1"/>
</dbReference>
<keyword evidence="7" id="KW-1185">Reference proteome</keyword>
<comment type="caution">
    <text evidence="4">Lacks conserved residue(s) required for the propagation of feature annotation.</text>
</comment>
<dbReference type="CDD" id="cd07206">
    <property type="entry name" value="Pat_TGL3-4-5_SDP1"/>
    <property type="match status" value="1"/>
</dbReference>
<organism evidence="6 7">
    <name type="scientific">Abyssibacter profundi</name>
    <dbReference type="NCBI Taxonomy" id="2182787"/>
    <lineage>
        <taxon>Bacteria</taxon>
        <taxon>Pseudomonadati</taxon>
        <taxon>Pseudomonadota</taxon>
        <taxon>Gammaproteobacteria</taxon>
        <taxon>Chromatiales</taxon>
        <taxon>Oceanococcaceae</taxon>
        <taxon>Abyssibacter</taxon>
    </lineage>
</organism>
<feature type="short sequence motif" description="GXSXG" evidence="4">
    <location>
        <begin position="176"/>
        <end position="180"/>
    </location>
</feature>
<keyword evidence="3 4" id="KW-0443">Lipid metabolism</keyword>
<sequence>MKNPPHLLQRDLAHATDYATWREIALELDHREGHDVWRAEDACDGYDHWLIKERLLELRRMRRDNDVRRLVFRLHEGLHGNLGNMANPALYAYCRVGTKRLITEYVEEVSKALIWICDTEFDDFGYEEKILFFKRTGVSFGRSALMLSGGATLGMFHFGVIKALHEQGLLPRVISGSSAGSIVAGGVATRTDEEIARTYDLETLNLDAWQKLDFRTAVKGRALMNPDVLARCLESNIGDNTFEEAFEHTGRILDITVSPAERHQHGRLLNYLTSPNVLIFKASQASCSVPGLFPPVTLKAREYEGDVVDYMPSKRWVDGSLSSDLPMLRLARLHNVNHYIVSQTNPHVVPFLAKDTATGLLPFARDWVMSSGKQTIDLARMHFRNRGFGRVVRQLHALTNQRYTGDVTILPRYTPKKMMRALANPTMEEMKRYVEDGERATWPTIERVRIQTEISRTFEECLIRLKAQRFGRRRDDAPMRVSRS</sequence>
<dbReference type="PANTHER" id="PTHR14226:SF10">
    <property type="entry name" value="TRIACYLGLYCEROL LIPASE 4-RELATED"/>
    <property type="match status" value="1"/>
</dbReference>
<feature type="domain" description="PNPLA" evidence="5">
    <location>
        <begin position="145"/>
        <end position="331"/>
    </location>
</feature>
<dbReference type="Proteomes" id="UP000251800">
    <property type="component" value="Unassembled WGS sequence"/>
</dbReference>
<dbReference type="GO" id="GO:0016042">
    <property type="term" value="P:lipid catabolic process"/>
    <property type="evidence" value="ECO:0007669"/>
    <property type="project" value="UniProtKB-UniRule"/>
</dbReference>
<dbReference type="OrthoDB" id="7055653at2"/>
<accession>A0A363UJI1</accession>
<keyword evidence="2 4" id="KW-0442">Lipid degradation</keyword>
<gene>
    <name evidence="6" type="ORF">DEH80_12300</name>
</gene>
<evidence type="ECO:0000259" key="5">
    <source>
        <dbReference type="PROSITE" id="PS51635"/>
    </source>
</evidence>
<evidence type="ECO:0000256" key="4">
    <source>
        <dbReference type="PROSITE-ProRule" id="PRU01161"/>
    </source>
</evidence>
<dbReference type="PROSITE" id="PS51635">
    <property type="entry name" value="PNPLA"/>
    <property type="match status" value="1"/>
</dbReference>
<evidence type="ECO:0000313" key="7">
    <source>
        <dbReference type="Proteomes" id="UP000251800"/>
    </source>
</evidence>
<dbReference type="GO" id="GO:0004806">
    <property type="term" value="F:triacylglycerol lipase activity"/>
    <property type="evidence" value="ECO:0007669"/>
    <property type="project" value="InterPro"/>
</dbReference>
<dbReference type="AlphaFoldDB" id="A0A363UJI1"/>
<dbReference type="Gene3D" id="3.40.1090.10">
    <property type="entry name" value="Cytosolic phospholipase A2 catalytic domain"/>
    <property type="match status" value="2"/>
</dbReference>
<proteinExistence type="predicted"/>
<dbReference type="Pfam" id="PF01734">
    <property type="entry name" value="Patatin"/>
    <property type="match status" value="1"/>
</dbReference>
<evidence type="ECO:0000256" key="3">
    <source>
        <dbReference type="ARBA" id="ARBA00023098"/>
    </source>
</evidence>